<feature type="region of interest" description="Disordered" evidence="1">
    <location>
        <begin position="449"/>
        <end position="469"/>
    </location>
</feature>
<feature type="compositionally biased region" description="Basic residues" evidence="1">
    <location>
        <begin position="495"/>
        <end position="504"/>
    </location>
</feature>
<evidence type="ECO:0000313" key="2">
    <source>
        <dbReference type="EMBL" id="MPL84613.1"/>
    </source>
</evidence>
<name>A0A644V135_9ZZZZ</name>
<feature type="compositionally biased region" description="Low complexity" evidence="1">
    <location>
        <begin position="485"/>
        <end position="494"/>
    </location>
</feature>
<accession>A0A644V135</accession>
<organism evidence="2">
    <name type="scientific">bioreactor metagenome</name>
    <dbReference type="NCBI Taxonomy" id="1076179"/>
    <lineage>
        <taxon>unclassified sequences</taxon>
        <taxon>metagenomes</taxon>
        <taxon>ecological metagenomes</taxon>
    </lineage>
</organism>
<dbReference type="AlphaFoldDB" id="A0A644V135"/>
<reference evidence="2" key="1">
    <citation type="submission" date="2019-08" db="EMBL/GenBank/DDBJ databases">
        <authorList>
            <person name="Kucharzyk K."/>
            <person name="Murdoch R.W."/>
            <person name="Higgins S."/>
            <person name="Loffler F."/>
        </authorList>
    </citation>
    <scope>NUCLEOTIDE SEQUENCE</scope>
</reference>
<dbReference type="EMBL" id="VSSQ01000192">
    <property type="protein sequence ID" value="MPL84613.1"/>
    <property type="molecule type" value="Genomic_DNA"/>
</dbReference>
<protein>
    <recommendedName>
        <fullName evidence="3">NAD-specific glutamate dehydrogenase</fullName>
    </recommendedName>
</protein>
<comment type="caution">
    <text evidence="2">The sequence shown here is derived from an EMBL/GenBank/DDBJ whole genome shotgun (WGS) entry which is preliminary data.</text>
</comment>
<sequence length="504" mass="54081">MGRNRGGFKRVCAKKNAPFRGRFGIRMPGGSAVGLLQPLLEPVDRVVALQNVGLLQQRGEQRHRGVDAIDDQLAQRPAEARQRLLPVAPVHDQLADQAVVIGRDLVAVIERRIDAHTEPARGVVLGDAAGAGGEVRQPLGVDPHFDRGAADLQVFLAEFHRLTGRDADLFAHQIDAEDRLGHRVFHLQPGVHLDEVEFAVLEQELDRAGARIAELGHRVGADLADPRALFGGDAGAGSLFQHLLVAALQRAVALAQMHGAALAIAEDLDLDVTRLLEIFLHVDLVIAEGGLRLRTRGAEGDLEVGLGLGDFHAAPTAAGGGLDDHRIADLGRGALRLVDVMHATGRARHHRDTEALRGFLGGDLVAHDADMLRRGADEGNAVILEHLHEVRVFRKEAIARMDRLGAGDLAGGDDRGDREIALGRRRRADADALVGHAHMHGVAVGGRVHRDRGDPHLAAGADHPQGDLAPVGDQDLVEHGHALTRRSSAPSRIRPACRRRRGCA</sequence>
<evidence type="ECO:0008006" key="3">
    <source>
        <dbReference type="Google" id="ProtNLM"/>
    </source>
</evidence>
<gene>
    <name evidence="2" type="ORF">SDC9_30578</name>
</gene>
<evidence type="ECO:0000256" key="1">
    <source>
        <dbReference type="SAM" id="MobiDB-lite"/>
    </source>
</evidence>
<feature type="region of interest" description="Disordered" evidence="1">
    <location>
        <begin position="483"/>
        <end position="504"/>
    </location>
</feature>
<dbReference type="AntiFam" id="ANF00133">
    <property type="entry name" value="Shadow ORF (opposite mccA)"/>
</dbReference>
<proteinExistence type="predicted"/>